<sequence length="182" mass="19821">MSGLSKEAVKQMIMEWRDSIAPDLEHIRRAQDELLLEIDEEHIPYALTAMSLILGRGSITMTTMNNTNIGNAGVAVTGGEVHGNITGTAQNNATQMQALEGLAKLRASLHASPELSSAEKEDAASAIEDLEGEAKKPDESRNTGRVRNAFKVLMTTISVAKGAEFFYKDILPHLETFFHLAK</sequence>
<reference evidence="1 2" key="1">
    <citation type="journal article" date="2012" name="Stand. Genomic Sci.">
        <title>Complete genome sequence of Terriglobus saanensis type strain SP1PR4(T), an Acidobacteria from tundra soil.</title>
        <authorList>
            <person name="Rawat S.R."/>
            <person name="Mannisto M.K."/>
            <person name="Starovoytov V."/>
            <person name="Goodwin L."/>
            <person name="Nolan M."/>
            <person name="Hauser L."/>
            <person name="Land M."/>
            <person name="Davenport K.W."/>
            <person name="Woyke T."/>
            <person name="Haggblom M.M."/>
        </authorList>
    </citation>
    <scope>NUCLEOTIDE SEQUENCE</scope>
    <source>
        <strain evidence="2">ATCC BAA-1853 / DSM 23119 / SP1PR4</strain>
    </source>
</reference>
<dbReference type="AlphaFoldDB" id="E8UZ16"/>
<protein>
    <submittedName>
        <fullName evidence="1">Uncharacterized protein</fullName>
    </submittedName>
</protein>
<name>E8UZ16_TERSS</name>
<dbReference type="KEGG" id="tsa:AciPR4_0120"/>
<dbReference type="Proteomes" id="UP000006844">
    <property type="component" value="Chromosome"/>
</dbReference>
<accession>E8UZ16</accession>
<dbReference type="RefSeq" id="WP_013566694.1">
    <property type="nucleotide sequence ID" value="NC_014963.1"/>
</dbReference>
<evidence type="ECO:0000313" key="1">
    <source>
        <dbReference type="EMBL" id="ADV80961.1"/>
    </source>
</evidence>
<evidence type="ECO:0000313" key="2">
    <source>
        <dbReference type="Proteomes" id="UP000006844"/>
    </source>
</evidence>
<gene>
    <name evidence="1" type="ordered locus">AciPR4_0120</name>
</gene>
<proteinExistence type="predicted"/>
<organism evidence="1 2">
    <name type="scientific">Terriglobus saanensis (strain ATCC BAA-1853 / DSM 23119 / SP1PR4)</name>
    <dbReference type="NCBI Taxonomy" id="401053"/>
    <lineage>
        <taxon>Bacteria</taxon>
        <taxon>Pseudomonadati</taxon>
        <taxon>Acidobacteriota</taxon>
        <taxon>Terriglobia</taxon>
        <taxon>Terriglobales</taxon>
        <taxon>Acidobacteriaceae</taxon>
        <taxon>Terriglobus</taxon>
    </lineage>
</organism>
<dbReference type="STRING" id="401053.AciPR4_0120"/>
<dbReference type="HOGENOM" id="CLU_1481304_0_0_0"/>
<dbReference type="EMBL" id="CP002467">
    <property type="protein sequence ID" value="ADV80961.1"/>
    <property type="molecule type" value="Genomic_DNA"/>
</dbReference>
<keyword evidence="2" id="KW-1185">Reference proteome</keyword>